<feature type="chain" id="PRO_5040229171" evidence="1">
    <location>
        <begin position="24"/>
        <end position="131"/>
    </location>
</feature>
<feature type="signal peptide" evidence="1">
    <location>
        <begin position="1"/>
        <end position="23"/>
    </location>
</feature>
<dbReference type="Proteomes" id="UP000799429">
    <property type="component" value="Unassembled WGS sequence"/>
</dbReference>
<evidence type="ECO:0000256" key="1">
    <source>
        <dbReference type="SAM" id="SignalP"/>
    </source>
</evidence>
<accession>A0A9P4SB75</accession>
<reference evidence="2" key="1">
    <citation type="journal article" date="2020" name="Stud. Mycol.">
        <title>101 Dothideomycetes genomes: a test case for predicting lifestyles and emergence of pathogens.</title>
        <authorList>
            <person name="Haridas S."/>
            <person name="Albert R."/>
            <person name="Binder M."/>
            <person name="Bloem J."/>
            <person name="Labutti K."/>
            <person name="Salamov A."/>
            <person name="Andreopoulos B."/>
            <person name="Baker S."/>
            <person name="Barry K."/>
            <person name="Bills G."/>
            <person name="Bluhm B."/>
            <person name="Cannon C."/>
            <person name="Castanera R."/>
            <person name="Culley D."/>
            <person name="Daum C."/>
            <person name="Ezra D."/>
            <person name="Gonzalez J."/>
            <person name="Henrissat B."/>
            <person name="Kuo A."/>
            <person name="Liang C."/>
            <person name="Lipzen A."/>
            <person name="Lutzoni F."/>
            <person name="Magnuson J."/>
            <person name="Mondo S."/>
            <person name="Nolan M."/>
            <person name="Ohm R."/>
            <person name="Pangilinan J."/>
            <person name="Park H.-J."/>
            <person name="Ramirez L."/>
            <person name="Alfaro M."/>
            <person name="Sun H."/>
            <person name="Tritt A."/>
            <person name="Yoshinaga Y."/>
            <person name="Zwiers L.-H."/>
            <person name="Turgeon B."/>
            <person name="Goodwin S."/>
            <person name="Spatafora J."/>
            <person name="Crous P."/>
            <person name="Grigoriev I."/>
        </authorList>
    </citation>
    <scope>NUCLEOTIDE SEQUENCE</scope>
    <source>
        <strain evidence="2">CBS 101060</strain>
    </source>
</reference>
<dbReference type="OrthoDB" id="3770800at2759"/>
<proteinExistence type="predicted"/>
<protein>
    <submittedName>
        <fullName evidence="2">Uncharacterized protein</fullName>
    </submittedName>
</protein>
<dbReference type="EMBL" id="MU006095">
    <property type="protein sequence ID" value="KAF2839476.1"/>
    <property type="molecule type" value="Genomic_DNA"/>
</dbReference>
<organism evidence="2 3">
    <name type="scientific">Patellaria atrata CBS 101060</name>
    <dbReference type="NCBI Taxonomy" id="1346257"/>
    <lineage>
        <taxon>Eukaryota</taxon>
        <taxon>Fungi</taxon>
        <taxon>Dikarya</taxon>
        <taxon>Ascomycota</taxon>
        <taxon>Pezizomycotina</taxon>
        <taxon>Dothideomycetes</taxon>
        <taxon>Dothideomycetes incertae sedis</taxon>
        <taxon>Patellariales</taxon>
        <taxon>Patellariaceae</taxon>
        <taxon>Patellaria</taxon>
    </lineage>
</organism>
<comment type="caution">
    <text evidence="2">The sequence shown here is derived from an EMBL/GenBank/DDBJ whole genome shotgun (WGS) entry which is preliminary data.</text>
</comment>
<gene>
    <name evidence="2" type="ORF">M501DRAFT_1057744</name>
</gene>
<dbReference type="AlphaFoldDB" id="A0A9P4SB75"/>
<keyword evidence="3" id="KW-1185">Reference proteome</keyword>
<evidence type="ECO:0000313" key="2">
    <source>
        <dbReference type="EMBL" id="KAF2839476.1"/>
    </source>
</evidence>
<keyword evidence="1" id="KW-0732">Signal</keyword>
<evidence type="ECO:0000313" key="3">
    <source>
        <dbReference type="Proteomes" id="UP000799429"/>
    </source>
</evidence>
<sequence length="131" mass="14396">MKTTTVLTTLFALLAAGIDSASASCFTSGEVWQDKGDARYHANRAYRRFDGNQGAFQGFFAPGEAKRAYIQHSNTQKLEFFVQNLNIDAGFDLGDGDYALRLENEINGCDRGGQSDIAGWRFRADPNNGIC</sequence>
<name>A0A9P4SB75_9PEZI</name>